<keyword evidence="2" id="KW-1185">Reference proteome</keyword>
<dbReference type="EMBL" id="MNPL01003460">
    <property type="protein sequence ID" value="OQR77489.1"/>
    <property type="molecule type" value="Genomic_DNA"/>
</dbReference>
<proteinExistence type="predicted"/>
<protein>
    <submittedName>
        <fullName evidence="1">Uncharacterized protein</fullName>
    </submittedName>
</protein>
<sequence>DNVSFTRLKGVTSISTRAFTTERAWRVVAQGALCTRALQALVDIWKVKQTIQENVITAKQRFCWITFEAFGADAVVRTKIIDAPRILSTN</sequence>
<evidence type="ECO:0000313" key="2">
    <source>
        <dbReference type="Proteomes" id="UP000192247"/>
    </source>
</evidence>
<evidence type="ECO:0000313" key="1">
    <source>
        <dbReference type="EMBL" id="OQR77489.1"/>
    </source>
</evidence>
<dbReference type="InParanoid" id="A0A1V9XVI0"/>
<name>A0A1V9XVI0_9ACAR</name>
<gene>
    <name evidence="1" type="ORF">BIW11_07066</name>
</gene>
<dbReference type="Proteomes" id="UP000192247">
    <property type="component" value="Unassembled WGS sequence"/>
</dbReference>
<accession>A0A1V9XVI0</accession>
<dbReference type="AlphaFoldDB" id="A0A1V9XVI0"/>
<reference evidence="1 2" key="1">
    <citation type="journal article" date="2017" name="Gigascience">
        <title>Draft genome of the honey bee ectoparasitic mite, Tropilaelaps mercedesae, is shaped by the parasitic life history.</title>
        <authorList>
            <person name="Dong X."/>
            <person name="Armstrong S.D."/>
            <person name="Xia D."/>
            <person name="Makepeace B.L."/>
            <person name="Darby A.C."/>
            <person name="Kadowaki T."/>
        </authorList>
    </citation>
    <scope>NUCLEOTIDE SEQUENCE [LARGE SCALE GENOMIC DNA]</scope>
    <source>
        <strain evidence="1">Wuxi-XJTLU</strain>
    </source>
</reference>
<organism evidence="1 2">
    <name type="scientific">Tropilaelaps mercedesae</name>
    <dbReference type="NCBI Taxonomy" id="418985"/>
    <lineage>
        <taxon>Eukaryota</taxon>
        <taxon>Metazoa</taxon>
        <taxon>Ecdysozoa</taxon>
        <taxon>Arthropoda</taxon>
        <taxon>Chelicerata</taxon>
        <taxon>Arachnida</taxon>
        <taxon>Acari</taxon>
        <taxon>Parasitiformes</taxon>
        <taxon>Mesostigmata</taxon>
        <taxon>Gamasina</taxon>
        <taxon>Dermanyssoidea</taxon>
        <taxon>Laelapidae</taxon>
        <taxon>Tropilaelaps</taxon>
    </lineage>
</organism>
<feature type="non-terminal residue" evidence="1">
    <location>
        <position position="1"/>
    </location>
</feature>
<comment type="caution">
    <text evidence="1">The sequence shown here is derived from an EMBL/GenBank/DDBJ whole genome shotgun (WGS) entry which is preliminary data.</text>
</comment>